<reference evidence="2" key="1">
    <citation type="submission" date="2022-04" db="EMBL/GenBank/DDBJ databases">
        <title>Halobacillus sp. isolated from saltern.</title>
        <authorList>
            <person name="Won M."/>
            <person name="Lee C.-M."/>
            <person name="Woen H.-Y."/>
            <person name="Kwon S.-W."/>
        </authorList>
    </citation>
    <scope>NUCLEOTIDE SEQUENCE</scope>
    <source>
        <strain evidence="2">SSHM10-5</strain>
    </source>
</reference>
<dbReference type="Proteomes" id="UP000830326">
    <property type="component" value="Chromosome"/>
</dbReference>
<dbReference type="InterPro" id="IPR002559">
    <property type="entry name" value="Transposase_11"/>
</dbReference>
<gene>
    <name evidence="2" type="ORF">MUO15_16150</name>
</gene>
<feature type="domain" description="Transposase IS4-like" evidence="1">
    <location>
        <begin position="1"/>
        <end position="45"/>
    </location>
</feature>
<protein>
    <submittedName>
        <fullName evidence="2">Transposase</fullName>
    </submittedName>
</protein>
<dbReference type="SUPFAM" id="SSF53098">
    <property type="entry name" value="Ribonuclease H-like"/>
    <property type="match status" value="1"/>
</dbReference>
<evidence type="ECO:0000313" key="3">
    <source>
        <dbReference type="Proteomes" id="UP000830326"/>
    </source>
</evidence>
<dbReference type="InterPro" id="IPR012337">
    <property type="entry name" value="RNaseH-like_sf"/>
</dbReference>
<organism evidence="2 3">
    <name type="scientific">Halobacillus amylolyticus</name>
    <dbReference type="NCBI Taxonomy" id="2932259"/>
    <lineage>
        <taxon>Bacteria</taxon>
        <taxon>Bacillati</taxon>
        <taxon>Bacillota</taxon>
        <taxon>Bacilli</taxon>
        <taxon>Bacillales</taxon>
        <taxon>Bacillaceae</taxon>
        <taxon>Halobacillus</taxon>
    </lineage>
</organism>
<dbReference type="RefSeq" id="WP_245030779.1">
    <property type="nucleotide sequence ID" value="NZ_CP095075.1"/>
</dbReference>
<keyword evidence="3" id="KW-1185">Reference proteome</keyword>
<evidence type="ECO:0000259" key="1">
    <source>
        <dbReference type="Pfam" id="PF01609"/>
    </source>
</evidence>
<name>A0ABY4H8T4_9BACI</name>
<evidence type="ECO:0000313" key="2">
    <source>
        <dbReference type="EMBL" id="UOR11114.1"/>
    </source>
</evidence>
<dbReference type="Pfam" id="PF01609">
    <property type="entry name" value="DDE_Tnp_1"/>
    <property type="match status" value="1"/>
</dbReference>
<dbReference type="EMBL" id="CP095075">
    <property type="protein sequence ID" value="UOR11114.1"/>
    <property type="molecule type" value="Genomic_DNA"/>
</dbReference>
<dbReference type="PANTHER" id="PTHR33258:SF1">
    <property type="entry name" value="TRANSPOSASE INSL FOR INSERTION SEQUENCE ELEMENT IS186A-RELATED"/>
    <property type="match status" value="1"/>
</dbReference>
<proteinExistence type="predicted"/>
<accession>A0ABY4H8T4</accession>
<sequence>MYRNRWHIELFFRWIKQHVTIKRFFSFDEEAAQNQIYMALITYCLLVLHRQEKQSSSSPLKVARRLKALLWEPYQEWENALRCVP</sequence>
<dbReference type="PANTHER" id="PTHR33258">
    <property type="entry name" value="TRANSPOSASE INSL FOR INSERTION SEQUENCE ELEMENT IS186A-RELATED"/>
    <property type="match status" value="1"/>
</dbReference>